<dbReference type="PaxDb" id="547559-Nmag_3185"/>
<evidence type="ECO:0000256" key="1">
    <source>
        <dbReference type="SAM" id="Phobius"/>
    </source>
</evidence>
<dbReference type="KEGG" id="nmg:Nmag_3185"/>
<evidence type="ECO:0000313" key="3">
    <source>
        <dbReference type="EMBL" id="ELY22937.1"/>
    </source>
</evidence>
<evidence type="ECO:0000313" key="4">
    <source>
        <dbReference type="Proteomes" id="UP000001879"/>
    </source>
</evidence>
<feature type="transmembrane region" description="Helical" evidence="1">
    <location>
        <begin position="79"/>
        <end position="99"/>
    </location>
</feature>
<reference evidence="2" key="4">
    <citation type="submission" date="2016-09" db="EMBL/GenBank/DDBJ databases">
        <authorList>
            <person name="Pfeiffer F."/>
        </authorList>
    </citation>
    <scope>NUCLEOTIDE SEQUENCE</scope>
    <source>
        <strain evidence="2">ATCC 43099</strain>
    </source>
</reference>
<dbReference type="Proteomes" id="UP000001879">
    <property type="component" value="Chromosome"/>
</dbReference>
<name>D3SRW1_NATMM</name>
<gene>
    <name evidence="2" type="ordered locus">Nmag_3185</name>
    <name evidence="3" type="ORF">C500_21297</name>
</gene>
<dbReference type="Proteomes" id="UP000011543">
    <property type="component" value="Unassembled WGS sequence"/>
</dbReference>
<dbReference type="HOGENOM" id="CLU_1478953_0_0_2"/>
<keyword evidence="4" id="KW-1185">Reference proteome</keyword>
<reference evidence="2 4" key="2">
    <citation type="journal article" date="2012" name="BMC Genomics">
        <title>A comparative genomics perspective on the genetic content of the alkaliphilic haloarchaeon Natrialba magadii ATCC 43099T.</title>
        <authorList>
            <person name="Siddaramappa S."/>
            <person name="Challacombe J.F."/>
            <person name="Decastro R.E."/>
            <person name="Pfeiffer F."/>
            <person name="Sastre D.E."/>
            <person name="Gimenez M.I."/>
            <person name="Paggi R.A."/>
            <person name="Detter J.C."/>
            <person name="Davenport K.W."/>
            <person name="Goodwin L.A."/>
            <person name="Kyrpides N."/>
            <person name="Tapia R."/>
            <person name="Pitluck S."/>
            <person name="Lucas S."/>
            <person name="Woyke T."/>
            <person name="Maupin-Furlow J.A."/>
        </authorList>
    </citation>
    <scope>NUCLEOTIDE SEQUENCE [LARGE SCALE GENOMIC DNA]</scope>
    <source>
        <strain evidence="2">ATCC 43099</strain>
        <strain evidence="4">ATCC 43099 / DSM 3394 / CCM 3739 / CIP 104546 / IAM 13178 / JCM 8861 / NBRC 102185 / NCIMB 2190 / MS3</strain>
    </source>
</reference>
<evidence type="ECO:0000313" key="5">
    <source>
        <dbReference type="Proteomes" id="UP000011543"/>
    </source>
</evidence>
<reference evidence="3 5" key="3">
    <citation type="journal article" date="2014" name="PLoS Genet.">
        <title>Phylogenetically driven sequencing of extremely halophilic archaea reveals strategies for static and dynamic osmo-response.</title>
        <authorList>
            <person name="Becker E.A."/>
            <person name="Seitzer P.M."/>
            <person name="Tritt A."/>
            <person name="Larsen D."/>
            <person name="Krusor M."/>
            <person name="Yao A.I."/>
            <person name="Wu D."/>
            <person name="Madern D."/>
            <person name="Eisen J.A."/>
            <person name="Darling A.E."/>
            <person name="Facciotti M.T."/>
        </authorList>
    </citation>
    <scope>NUCLEOTIDE SEQUENCE [LARGE SCALE GENOMIC DNA]</scope>
    <source>
        <strain evidence="5">ATCC 43099 / DSM 3394 / CCM 3739 / CIP 104546 / IAM 13178 / JCM 8861 / NBRC 102185 / NCIMB 2190 / MS3</strain>
        <strain evidence="3">MS-3</strain>
    </source>
</reference>
<organism evidence="2 4">
    <name type="scientific">Natrialba magadii (strain ATCC 43099 / DSM 3394 / CCM 3739 / CIP 104546 / IAM 13178 / JCM 8861 / NBRC 102185 / NCIMB 2190 / MS3)</name>
    <name type="common">Natronobacterium magadii</name>
    <dbReference type="NCBI Taxonomy" id="547559"/>
    <lineage>
        <taxon>Archaea</taxon>
        <taxon>Methanobacteriati</taxon>
        <taxon>Methanobacteriota</taxon>
        <taxon>Stenosarchaea group</taxon>
        <taxon>Halobacteria</taxon>
        <taxon>Halobacteriales</taxon>
        <taxon>Natrialbaceae</taxon>
        <taxon>Natrialba</taxon>
    </lineage>
</organism>
<evidence type="ECO:0000313" key="2">
    <source>
        <dbReference type="EMBL" id="ADD06735.1"/>
    </source>
</evidence>
<accession>D3SRW1</accession>
<keyword evidence="1" id="KW-0472">Membrane</keyword>
<dbReference type="EMBL" id="CP001932">
    <property type="protein sequence ID" value="ADD06735.1"/>
    <property type="molecule type" value="Genomic_DNA"/>
</dbReference>
<keyword evidence="1" id="KW-1133">Transmembrane helix</keyword>
<keyword evidence="1" id="KW-0812">Transmembrane</keyword>
<dbReference type="eggNOG" id="arCOG13479">
    <property type="taxonomic scope" value="Archaea"/>
</dbReference>
<dbReference type="OrthoDB" id="205792at2157"/>
<sequence length="183" mass="19849">MVSQESLNRLKPFIDEGETTIDGYSTSHEIGVLTDRQLLSLEVRGRENTTTVVDTTYLDQLGGVSIEHNTTPDFHQDKLLSGIVSLTVALISLALFGTIDAEAPAAVLLLVGLGVGVLSLVLFAEAFNTPEDTVHIQLQTDTGEIAWQARLDEEYLEFAETLSRTVSSAHATAESVTRTVGRY</sequence>
<protein>
    <submittedName>
        <fullName evidence="2">Uncharacterized protein</fullName>
    </submittedName>
</protein>
<dbReference type="EMBL" id="AOHS01000066">
    <property type="protein sequence ID" value="ELY22937.1"/>
    <property type="molecule type" value="Genomic_DNA"/>
</dbReference>
<feature type="transmembrane region" description="Helical" evidence="1">
    <location>
        <begin position="105"/>
        <end position="124"/>
    </location>
</feature>
<dbReference type="AlphaFoldDB" id="D3SRW1"/>
<dbReference type="RefSeq" id="WP_004217568.1">
    <property type="nucleotide sequence ID" value="NC_013922.1"/>
</dbReference>
<reference evidence="4" key="1">
    <citation type="submission" date="2010-02" db="EMBL/GenBank/DDBJ databases">
        <title>Complete sequence of chromosome of Natrialba magadii ATCC 43099.</title>
        <authorList>
            <consortium name="US DOE Joint Genome Institute"/>
            <person name="Lucas S."/>
            <person name="Copeland A."/>
            <person name="Lapidus A."/>
            <person name="Cheng J.-F."/>
            <person name="Bruce D."/>
            <person name="Goodwin L."/>
            <person name="Pitluck S."/>
            <person name="Davenport K."/>
            <person name="Saunders E."/>
            <person name="Detter J.C."/>
            <person name="Han C."/>
            <person name="Tapia R."/>
            <person name="Land M."/>
            <person name="Hauser L."/>
            <person name="Kyrpides N."/>
            <person name="Mikhailova N."/>
            <person name="De Castro R.E."/>
            <person name="Maupin-Furlow J.A."/>
            <person name="Woyke T."/>
        </authorList>
    </citation>
    <scope>NUCLEOTIDE SEQUENCE [LARGE SCALE GENOMIC DNA]</scope>
    <source>
        <strain evidence="4">ATCC 43099 / DSM 3394 / CCM 3739 / CIP 104546 / IAM 13178 / JCM 8861 / NBRC 102185 / NCIMB 2190 / MS3</strain>
    </source>
</reference>
<proteinExistence type="predicted"/>
<dbReference type="GeneID" id="8826046"/>